<evidence type="ECO:0000313" key="2">
    <source>
        <dbReference type="Proteomes" id="UP000789901"/>
    </source>
</evidence>
<dbReference type="Gene3D" id="3.80.10.10">
    <property type="entry name" value="Ribonuclease Inhibitor"/>
    <property type="match status" value="1"/>
</dbReference>
<evidence type="ECO:0000313" key="1">
    <source>
        <dbReference type="EMBL" id="CAG8848406.1"/>
    </source>
</evidence>
<accession>A0ABN7X658</accession>
<dbReference type="Proteomes" id="UP000789901">
    <property type="component" value="Unassembled WGS sequence"/>
</dbReference>
<protein>
    <submittedName>
        <fullName evidence="1">8730_t:CDS:1</fullName>
    </submittedName>
</protein>
<feature type="non-terminal residue" evidence="1">
    <location>
        <position position="1"/>
    </location>
</feature>
<gene>
    <name evidence="1" type="ORF">GMARGA_LOCUS39162</name>
</gene>
<name>A0ABN7X658_GIGMA</name>
<organism evidence="1 2">
    <name type="scientific">Gigaspora margarita</name>
    <dbReference type="NCBI Taxonomy" id="4874"/>
    <lineage>
        <taxon>Eukaryota</taxon>
        <taxon>Fungi</taxon>
        <taxon>Fungi incertae sedis</taxon>
        <taxon>Mucoromycota</taxon>
        <taxon>Glomeromycotina</taxon>
        <taxon>Glomeromycetes</taxon>
        <taxon>Diversisporales</taxon>
        <taxon>Gigasporaceae</taxon>
        <taxon>Gigaspora</taxon>
    </lineage>
</organism>
<dbReference type="InterPro" id="IPR032675">
    <property type="entry name" value="LRR_dom_sf"/>
</dbReference>
<sequence>ILNYVIPNLKNDLVEFSIGFDGISPVELTSKSVLAILEHCQNIKKISLEGINLNDTDFDIENLSSSQLEHLQLDKTCHQNFTTK</sequence>
<feature type="non-terminal residue" evidence="1">
    <location>
        <position position="84"/>
    </location>
</feature>
<reference evidence="1 2" key="1">
    <citation type="submission" date="2021-06" db="EMBL/GenBank/DDBJ databases">
        <authorList>
            <person name="Kallberg Y."/>
            <person name="Tangrot J."/>
            <person name="Rosling A."/>
        </authorList>
    </citation>
    <scope>NUCLEOTIDE SEQUENCE [LARGE SCALE GENOMIC DNA]</scope>
    <source>
        <strain evidence="1 2">120-4 pot B 10/14</strain>
    </source>
</reference>
<comment type="caution">
    <text evidence="1">The sequence shown here is derived from an EMBL/GenBank/DDBJ whole genome shotgun (WGS) entry which is preliminary data.</text>
</comment>
<proteinExistence type="predicted"/>
<dbReference type="EMBL" id="CAJVQB010091830">
    <property type="protein sequence ID" value="CAG8848406.1"/>
    <property type="molecule type" value="Genomic_DNA"/>
</dbReference>
<keyword evidence="2" id="KW-1185">Reference proteome</keyword>